<dbReference type="SUPFAM" id="SSF47592">
    <property type="entry name" value="SWIB/MDM2 domain"/>
    <property type="match status" value="1"/>
</dbReference>
<gene>
    <name evidence="3" type="ORF">C2S53_016149</name>
</gene>
<dbReference type="Gene3D" id="1.10.245.10">
    <property type="entry name" value="SWIB/MDM2 domain"/>
    <property type="match status" value="1"/>
</dbReference>
<protein>
    <submittedName>
        <fullName evidence="3">SWIB/MDM2 domain superfamily protein</fullName>
    </submittedName>
</protein>
<name>A0AAD4P5H3_PERFH</name>
<dbReference type="Pfam" id="PF02201">
    <property type="entry name" value="SWIB"/>
    <property type="match status" value="1"/>
</dbReference>
<dbReference type="Proteomes" id="UP001190926">
    <property type="component" value="Unassembled WGS sequence"/>
</dbReference>
<accession>A0AAD4P5H3</accession>
<sequence>MSTASGLLRGTRALLAAARSSAASAPKPIPASPSKKVSAAAAAAPAKSTKPPKKKKTSNAESGIMKSKPISMALQDFVGEPEISRVEAVKKLWAHIKLNNLQNPADKREIFCDDKLKKLFDGKEKVGFLEIGKLLSSHFVKTA</sequence>
<proteinExistence type="predicted"/>
<feature type="compositionally biased region" description="Low complexity" evidence="1">
    <location>
        <begin position="19"/>
        <end position="49"/>
    </location>
</feature>
<keyword evidence="4" id="KW-1185">Reference proteome</keyword>
<dbReference type="InterPro" id="IPR019835">
    <property type="entry name" value="SWIB_domain"/>
</dbReference>
<evidence type="ECO:0000256" key="1">
    <source>
        <dbReference type="SAM" id="MobiDB-lite"/>
    </source>
</evidence>
<evidence type="ECO:0000313" key="4">
    <source>
        <dbReference type="Proteomes" id="UP001190926"/>
    </source>
</evidence>
<dbReference type="InterPro" id="IPR003121">
    <property type="entry name" value="SWIB_MDM2_domain"/>
</dbReference>
<dbReference type="SMART" id="SM00151">
    <property type="entry name" value="SWIB"/>
    <property type="match status" value="1"/>
</dbReference>
<evidence type="ECO:0000259" key="2">
    <source>
        <dbReference type="PROSITE" id="PS51925"/>
    </source>
</evidence>
<dbReference type="EMBL" id="SDAM02000154">
    <property type="protein sequence ID" value="KAH6827006.1"/>
    <property type="molecule type" value="Genomic_DNA"/>
</dbReference>
<dbReference type="InterPro" id="IPR036885">
    <property type="entry name" value="SWIB_MDM2_dom_sf"/>
</dbReference>
<dbReference type="AlphaFoldDB" id="A0AAD4P5H3"/>
<feature type="domain" description="DM2" evidence="2">
    <location>
        <begin position="63"/>
        <end position="141"/>
    </location>
</feature>
<dbReference type="PANTHER" id="PTHR13844">
    <property type="entry name" value="SWI/SNF-RELATED MATRIX-ASSOCIATED ACTIN-DEPENDENT REGULATOR OF CHROMATIN SUBFAMILY D"/>
    <property type="match status" value="1"/>
</dbReference>
<evidence type="ECO:0000313" key="3">
    <source>
        <dbReference type="EMBL" id="KAH6827006.1"/>
    </source>
</evidence>
<dbReference type="CDD" id="cd10567">
    <property type="entry name" value="SWIB-MDM2_like"/>
    <property type="match status" value="1"/>
</dbReference>
<feature type="region of interest" description="Disordered" evidence="1">
    <location>
        <begin position="19"/>
        <end position="64"/>
    </location>
</feature>
<comment type="caution">
    <text evidence="3">The sequence shown here is derived from an EMBL/GenBank/DDBJ whole genome shotgun (WGS) entry which is preliminary data.</text>
</comment>
<reference evidence="3 4" key="1">
    <citation type="journal article" date="2021" name="Nat. Commun.">
        <title>Incipient diploidization of the medicinal plant Perilla within 10,000 years.</title>
        <authorList>
            <person name="Zhang Y."/>
            <person name="Shen Q."/>
            <person name="Leng L."/>
            <person name="Zhang D."/>
            <person name="Chen S."/>
            <person name="Shi Y."/>
            <person name="Ning Z."/>
            <person name="Chen S."/>
        </authorList>
    </citation>
    <scope>NUCLEOTIDE SEQUENCE [LARGE SCALE GENOMIC DNA]</scope>
    <source>
        <strain evidence="4">cv. PC099</strain>
    </source>
</reference>
<dbReference type="PROSITE" id="PS51925">
    <property type="entry name" value="SWIB_MDM2"/>
    <property type="match status" value="1"/>
</dbReference>
<organism evidence="3 4">
    <name type="scientific">Perilla frutescens var. hirtella</name>
    <name type="common">Perilla citriodora</name>
    <name type="synonym">Perilla setoyensis</name>
    <dbReference type="NCBI Taxonomy" id="608512"/>
    <lineage>
        <taxon>Eukaryota</taxon>
        <taxon>Viridiplantae</taxon>
        <taxon>Streptophyta</taxon>
        <taxon>Embryophyta</taxon>
        <taxon>Tracheophyta</taxon>
        <taxon>Spermatophyta</taxon>
        <taxon>Magnoliopsida</taxon>
        <taxon>eudicotyledons</taxon>
        <taxon>Gunneridae</taxon>
        <taxon>Pentapetalae</taxon>
        <taxon>asterids</taxon>
        <taxon>lamiids</taxon>
        <taxon>Lamiales</taxon>
        <taxon>Lamiaceae</taxon>
        <taxon>Nepetoideae</taxon>
        <taxon>Elsholtzieae</taxon>
        <taxon>Perilla</taxon>
    </lineage>
</organism>